<evidence type="ECO:0000313" key="1">
    <source>
        <dbReference type="Ensembl" id="ENSANAP00000006489.1"/>
    </source>
</evidence>
<dbReference type="Ensembl" id="ENSANAT00000024259.1">
    <property type="protein sequence ID" value="ENSANAP00000006489.1"/>
    <property type="gene ID" value="ENSANAG00000021330.1"/>
</dbReference>
<dbReference type="GeneTree" id="ENSGT01000000214719"/>
<dbReference type="Proteomes" id="UP000233020">
    <property type="component" value="Unplaced"/>
</dbReference>
<keyword evidence="2" id="KW-1185">Reference proteome</keyword>
<proteinExistence type="predicted"/>
<reference evidence="1" key="1">
    <citation type="submission" date="2025-08" db="UniProtKB">
        <authorList>
            <consortium name="Ensembl"/>
        </authorList>
    </citation>
    <scope>IDENTIFICATION</scope>
</reference>
<organism evidence="1 2">
    <name type="scientific">Aotus nancymaae</name>
    <name type="common">Ma's night monkey</name>
    <dbReference type="NCBI Taxonomy" id="37293"/>
    <lineage>
        <taxon>Eukaryota</taxon>
        <taxon>Metazoa</taxon>
        <taxon>Chordata</taxon>
        <taxon>Craniata</taxon>
        <taxon>Vertebrata</taxon>
        <taxon>Euteleostomi</taxon>
        <taxon>Mammalia</taxon>
        <taxon>Eutheria</taxon>
        <taxon>Euarchontoglires</taxon>
        <taxon>Primates</taxon>
        <taxon>Haplorrhini</taxon>
        <taxon>Platyrrhini</taxon>
        <taxon>Aotidae</taxon>
        <taxon>Aotus</taxon>
    </lineage>
</organism>
<accession>A0A2K5CCZ4</accession>
<sequence>APAQGEPQVHPSSGFLGSSLETLIWDLLPCLLSPHWRLPWTQLWQHSVSTTEAAQTTALPDEDDDL</sequence>
<reference evidence="1" key="2">
    <citation type="submission" date="2025-09" db="UniProtKB">
        <authorList>
            <consortium name="Ensembl"/>
        </authorList>
    </citation>
    <scope>IDENTIFICATION</scope>
</reference>
<protein>
    <submittedName>
        <fullName evidence="1">Uncharacterized protein</fullName>
    </submittedName>
</protein>
<evidence type="ECO:0000313" key="2">
    <source>
        <dbReference type="Proteomes" id="UP000233020"/>
    </source>
</evidence>
<dbReference type="AlphaFoldDB" id="A0A2K5CCZ4"/>
<name>A0A2K5CCZ4_AOTNA</name>